<dbReference type="AlphaFoldDB" id="Q97EJ8"/>
<dbReference type="InterPro" id="IPR002208">
    <property type="entry name" value="SecY/SEC61-alpha"/>
</dbReference>
<evidence type="ECO:0000256" key="9">
    <source>
        <dbReference type="ARBA" id="ARBA00039733"/>
    </source>
</evidence>
<dbReference type="PROSITE" id="PS00756">
    <property type="entry name" value="SECY_2"/>
    <property type="match status" value="1"/>
</dbReference>
<dbReference type="GeneID" id="44999600"/>
<sequence length="427" mass="47097">MLSTLRNAWKVPELRKRMLFTIAMVLIFRMGNYIPVSGVDTSKILNLTNQSGSLFGLYNMMTGGAFSQFSIFAMGVIPYINASIIMQLLTVAIPSLEQLSKEGEEGRKKIQKITRYISVPLAALQSLTFYAVIRSAGAMQTNSKLSVFLIILTLTAASTFLMWLGDQITDKGIGNGASLIIFVNIISRFPSTIYNIVKLQSADTVNIVEIVVVAVIACVLFVGVVIASLAERRIPVQYAGKAVGGKVARKQSSHIPINMNASCIIAIIFAISVMMFPTTISQFWPTAKITKFLTGSEYSPFKQNTIPYMLLYLVLILFFTWFYTQITFKPEEMSENIHKSSGFIPGIRPGEPTTRFIERVLDKVSILGGLFASVIAIAPMIVEANGSFQGIHFASTGLLIVVGVALENLRIMQSQLTMRHYHGFLNE</sequence>
<dbReference type="Gene3D" id="1.10.3370.10">
    <property type="entry name" value="SecY subunit domain"/>
    <property type="match status" value="1"/>
</dbReference>
<evidence type="ECO:0000256" key="10">
    <source>
        <dbReference type="HAMAP-Rule" id="MF_01465"/>
    </source>
</evidence>
<feature type="transmembrane region" description="Helical" evidence="10">
    <location>
        <begin position="364"/>
        <end position="382"/>
    </location>
</feature>
<dbReference type="GO" id="GO:0043952">
    <property type="term" value="P:protein transport by the Sec complex"/>
    <property type="evidence" value="ECO:0007669"/>
    <property type="project" value="UniProtKB-UniRule"/>
</dbReference>
<keyword evidence="7 10" id="KW-0811">Translocation</keyword>
<dbReference type="SUPFAM" id="SSF103491">
    <property type="entry name" value="Preprotein translocase SecY subunit"/>
    <property type="match status" value="1"/>
</dbReference>
<keyword evidence="10" id="KW-1003">Cell membrane</keyword>
<feature type="transmembrane region" description="Helical" evidence="10">
    <location>
        <begin position="145"/>
        <end position="165"/>
    </location>
</feature>
<evidence type="ECO:0000256" key="2">
    <source>
        <dbReference type="ARBA" id="ARBA00005751"/>
    </source>
</evidence>
<protein>
    <recommendedName>
        <fullName evidence="9 10">Protein translocase subunit SecY</fullName>
    </recommendedName>
</protein>
<feature type="transmembrane region" description="Helical" evidence="10">
    <location>
        <begin position="305"/>
        <end position="324"/>
    </location>
</feature>
<evidence type="ECO:0000256" key="1">
    <source>
        <dbReference type="ARBA" id="ARBA00004141"/>
    </source>
</evidence>
<keyword evidence="5 10" id="KW-0653">Protein transport</keyword>
<dbReference type="GO" id="GO:0006605">
    <property type="term" value="P:protein targeting"/>
    <property type="evidence" value="ECO:0007669"/>
    <property type="project" value="UniProtKB-UniRule"/>
</dbReference>
<keyword evidence="15" id="KW-1185">Reference proteome</keyword>
<evidence type="ECO:0000256" key="12">
    <source>
        <dbReference type="RuleBase" id="RU003484"/>
    </source>
</evidence>
<keyword evidence="6 10" id="KW-1133">Transmembrane helix</keyword>
<feature type="transmembrane region" description="Helical" evidence="10">
    <location>
        <begin position="113"/>
        <end position="133"/>
    </location>
</feature>
<evidence type="ECO:0000256" key="13">
    <source>
        <dbReference type="RuleBase" id="RU004349"/>
    </source>
</evidence>
<proteinExistence type="inferred from homology"/>
<keyword evidence="3 10" id="KW-0813">Transport</keyword>
<evidence type="ECO:0000313" key="15">
    <source>
        <dbReference type="Proteomes" id="UP000000814"/>
    </source>
</evidence>
<dbReference type="InterPro" id="IPR030659">
    <property type="entry name" value="SecY_CS"/>
</dbReference>
<dbReference type="PANTHER" id="PTHR10906">
    <property type="entry name" value="SECY/SEC61-ALPHA FAMILY MEMBER"/>
    <property type="match status" value="1"/>
</dbReference>
<dbReference type="GO" id="GO:0005886">
    <property type="term" value="C:plasma membrane"/>
    <property type="evidence" value="ECO:0007669"/>
    <property type="project" value="UniProtKB-SubCell"/>
</dbReference>
<feature type="transmembrane region" description="Helical" evidence="10">
    <location>
        <begin position="172"/>
        <end position="190"/>
    </location>
</feature>
<accession>Q97EJ8</accession>
<dbReference type="RefSeq" id="WP_010966392.1">
    <property type="nucleotide sequence ID" value="NC_003030.1"/>
</dbReference>
<gene>
    <name evidence="14" type="primary">seqY</name>
    <name evidence="10" type="synonym">secY</name>
    <name evidence="14" type="ordered locus">CA_C3113</name>
</gene>
<dbReference type="Pfam" id="PF00344">
    <property type="entry name" value="SecY"/>
    <property type="match status" value="1"/>
</dbReference>
<keyword evidence="4 10" id="KW-0812">Transmembrane</keyword>
<evidence type="ECO:0000313" key="14">
    <source>
        <dbReference type="EMBL" id="AAK81052.1"/>
    </source>
</evidence>
<dbReference type="PROSITE" id="PS00755">
    <property type="entry name" value="SECY_1"/>
    <property type="match status" value="1"/>
</dbReference>
<evidence type="ECO:0000256" key="11">
    <source>
        <dbReference type="RuleBase" id="RU000537"/>
    </source>
</evidence>
<comment type="subunit">
    <text evidence="10">Component of the Sec protein translocase complex. Heterotrimer consisting of SecY, SecE and SecG subunits. The heterotrimers can form oligomers, although 1 heterotrimer is thought to be able to translocate proteins. Interacts with the ribosome. Interacts with SecDF, and other proteins may be involved. Interacts with SecA.</text>
</comment>
<dbReference type="HOGENOM" id="CLU_030313_0_0_9"/>
<dbReference type="NCBIfam" id="TIGR00967">
    <property type="entry name" value="3a0501s007"/>
    <property type="match status" value="1"/>
</dbReference>
<name>Q97EJ8_CLOAB</name>
<dbReference type="KEGG" id="cac:CA_C3113"/>
<evidence type="ECO:0000256" key="3">
    <source>
        <dbReference type="ARBA" id="ARBA00022448"/>
    </source>
</evidence>
<dbReference type="HAMAP" id="MF_01465">
    <property type="entry name" value="SecY"/>
    <property type="match status" value="1"/>
</dbReference>
<dbReference type="eggNOG" id="COG0201">
    <property type="taxonomic scope" value="Bacteria"/>
</dbReference>
<dbReference type="PATRIC" id="fig|272562.8.peg.3296"/>
<dbReference type="GO" id="GO:0065002">
    <property type="term" value="P:intracellular protein transmembrane transport"/>
    <property type="evidence" value="ECO:0007669"/>
    <property type="project" value="UniProtKB-UniRule"/>
</dbReference>
<keyword evidence="8 10" id="KW-0472">Membrane</keyword>
<feature type="transmembrane region" description="Helical" evidence="10">
    <location>
        <begin position="210"/>
        <end position="230"/>
    </location>
</feature>
<dbReference type="OrthoDB" id="9809248at2"/>
<comment type="caution">
    <text evidence="10">Lacks conserved residue(s) required for the propagation of feature annotation.</text>
</comment>
<dbReference type="PIRSF" id="PIRSF004557">
    <property type="entry name" value="SecY"/>
    <property type="match status" value="1"/>
</dbReference>
<evidence type="ECO:0000256" key="5">
    <source>
        <dbReference type="ARBA" id="ARBA00022927"/>
    </source>
</evidence>
<organism evidence="14 15">
    <name type="scientific">Clostridium acetobutylicum (strain ATCC 824 / DSM 792 / JCM 1419 / IAM 19013 / LMG 5710 / NBRC 13948 / NRRL B-527 / VKM B-1787 / 2291 / W)</name>
    <dbReference type="NCBI Taxonomy" id="272562"/>
    <lineage>
        <taxon>Bacteria</taxon>
        <taxon>Bacillati</taxon>
        <taxon>Bacillota</taxon>
        <taxon>Clostridia</taxon>
        <taxon>Eubacteriales</taxon>
        <taxon>Clostridiaceae</taxon>
        <taxon>Clostridium</taxon>
    </lineage>
</organism>
<evidence type="ECO:0000256" key="7">
    <source>
        <dbReference type="ARBA" id="ARBA00023010"/>
    </source>
</evidence>
<dbReference type="Proteomes" id="UP000000814">
    <property type="component" value="Chromosome"/>
</dbReference>
<evidence type="ECO:0000256" key="4">
    <source>
        <dbReference type="ARBA" id="ARBA00022692"/>
    </source>
</evidence>
<comment type="similarity">
    <text evidence="2 10 13">Belongs to the SecY/SEC61-alpha family.</text>
</comment>
<dbReference type="EMBL" id="AE001437">
    <property type="protein sequence ID" value="AAK81052.1"/>
    <property type="molecule type" value="Genomic_DNA"/>
</dbReference>
<feature type="transmembrane region" description="Helical" evidence="10">
    <location>
        <begin position="18"/>
        <end position="36"/>
    </location>
</feature>
<comment type="function">
    <text evidence="10 11">The central subunit of the protein translocation channel SecYEG. Consists of two halves formed by TMs 1-5 and 6-10. These two domains form a lateral gate at the front which open onto the bilayer between TMs 2 and 7, and are clamped together by SecE at the back. The channel is closed by both a pore ring composed of hydrophobic SecY resides and a short helix (helix 2A) on the extracellular side of the membrane which forms a plug. The plug probably moves laterally to allow the channel to open. The ring and the pore may move independently.</text>
</comment>
<dbReference type="PRINTS" id="PR00303">
    <property type="entry name" value="SECYTRNLCASE"/>
</dbReference>
<dbReference type="FunFam" id="1.10.3370.10:FF:000001">
    <property type="entry name" value="Preprotein translocase subunit SecY"/>
    <property type="match status" value="1"/>
</dbReference>
<feature type="transmembrane region" description="Helical" evidence="10">
    <location>
        <begin position="388"/>
        <end position="409"/>
    </location>
</feature>
<evidence type="ECO:0000256" key="6">
    <source>
        <dbReference type="ARBA" id="ARBA00022989"/>
    </source>
</evidence>
<dbReference type="InterPro" id="IPR023201">
    <property type="entry name" value="SecY_dom_sf"/>
</dbReference>
<dbReference type="STRING" id="272562.CA_C3113"/>
<dbReference type="PIR" id="A97283">
    <property type="entry name" value="A97283"/>
</dbReference>
<dbReference type="InterPro" id="IPR026593">
    <property type="entry name" value="SecY"/>
</dbReference>
<evidence type="ECO:0000256" key="8">
    <source>
        <dbReference type="ARBA" id="ARBA00023136"/>
    </source>
</evidence>
<reference evidence="14 15" key="1">
    <citation type="journal article" date="2001" name="J. Bacteriol.">
        <title>Genome sequence and comparative analysis of the solvent-producing bacterium Clostridium acetobutylicum.</title>
        <authorList>
            <person name="Nolling J."/>
            <person name="Breton G."/>
            <person name="Omelchenko M.V."/>
            <person name="Makarova K.S."/>
            <person name="Zeng Q."/>
            <person name="Gibson R."/>
            <person name="Lee H.M."/>
            <person name="Dubois J."/>
            <person name="Qiu D."/>
            <person name="Hitti J."/>
            <person name="Wolf Y.I."/>
            <person name="Tatusov R.L."/>
            <person name="Sabathe F."/>
            <person name="Doucette-Stamm L."/>
            <person name="Soucaille P."/>
            <person name="Daly M.J."/>
            <person name="Bennett G.N."/>
            <person name="Koonin E.V."/>
            <person name="Smith D.R."/>
        </authorList>
    </citation>
    <scope>NUCLEOTIDE SEQUENCE [LARGE SCALE GENOMIC DNA]</scope>
    <source>
        <strain evidence="15">ATCC 824 / DSM 792 / JCM 1419 / LMG 5710 / VKM B-1787</strain>
    </source>
</reference>
<comment type="subcellular location">
    <subcellularLocation>
        <location evidence="10">Cell membrane</location>
        <topology evidence="10">Multi-pass membrane protein</topology>
    </subcellularLocation>
    <subcellularLocation>
        <location evidence="1 12">Membrane</location>
        <topology evidence="1 12">Multi-pass membrane protein</topology>
    </subcellularLocation>
</comment>
<feature type="transmembrane region" description="Helical" evidence="10">
    <location>
        <begin position="259"/>
        <end position="285"/>
    </location>
</feature>